<evidence type="ECO:0000313" key="3">
    <source>
        <dbReference type="EMBL" id="CAC5420118.1"/>
    </source>
</evidence>
<keyword evidence="2" id="KW-0472">Membrane</keyword>
<sequence length="210" mass="23290">MRQHLKRQDNKRDLGVTRIILVSNTRRWTRKREFLDAAEYPEFCVAAGIRQNGDVKRFIHRCSQRLPGLCIEVGKTASDTPSKMSSTLSPVNTFSRRLDKTSTFLRSNTLQGITISTYSASQKSTFLSQLGSTSPALKETTGRSKMVPETTSPSQDIQENTFPVLVESPSSDVPGKDEIDVVSEIVIIVIVAATILIVIVISVTVVFCKR</sequence>
<feature type="transmembrane region" description="Helical" evidence="2">
    <location>
        <begin position="185"/>
        <end position="208"/>
    </location>
</feature>
<organism evidence="3 4">
    <name type="scientific">Mytilus coruscus</name>
    <name type="common">Sea mussel</name>
    <dbReference type="NCBI Taxonomy" id="42192"/>
    <lineage>
        <taxon>Eukaryota</taxon>
        <taxon>Metazoa</taxon>
        <taxon>Spiralia</taxon>
        <taxon>Lophotrochozoa</taxon>
        <taxon>Mollusca</taxon>
        <taxon>Bivalvia</taxon>
        <taxon>Autobranchia</taxon>
        <taxon>Pteriomorphia</taxon>
        <taxon>Mytilida</taxon>
        <taxon>Mytiloidea</taxon>
        <taxon>Mytilidae</taxon>
        <taxon>Mytilinae</taxon>
        <taxon>Mytilus</taxon>
    </lineage>
</organism>
<dbReference type="EMBL" id="CACVKT020009075">
    <property type="protein sequence ID" value="CAC5420118.1"/>
    <property type="molecule type" value="Genomic_DNA"/>
</dbReference>
<gene>
    <name evidence="3" type="ORF">MCOR_52381</name>
</gene>
<evidence type="ECO:0000256" key="2">
    <source>
        <dbReference type="SAM" id="Phobius"/>
    </source>
</evidence>
<protein>
    <submittedName>
        <fullName evidence="3">Uncharacterized protein</fullName>
    </submittedName>
</protein>
<name>A0A6J8EI76_MYTCO</name>
<evidence type="ECO:0000313" key="4">
    <source>
        <dbReference type="Proteomes" id="UP000507470"/>
    </source>
</evidence>
<dbReference type="AlphaFoldDB" id="A0A6J8EI76"/>
<proteinExistence type="predicted"/>
<dbReference type="OrthoDB" id="10475051at2759"/>
<evidence type="ECO:0000256" key="1">
    <source>
        <dbReference type="SAM" id="MobiDB-lite"/>
    </source>
</evidence>
<keyword evidence="2" id="KW-1133">Transmembrane helix</keyword>
<reference evidence="3 4" key="1">
    <citation type="submission" date="2020-06" db="EMBL/GenBank/DDBJ databases">
        <authorList>
            <person name="Li R."/>
            <person name="Bekaert M."/>
        </authorList>
    </citation>
    <scope>NUCLEOTIDE SEQUENCE [LARGE SCALE GENOMIC DNA]</scope>
    <source>
        <strain evidence="4">wild</strain>
    </source>
</reference>
<feature type="region of interest" description="Disordered" evidence="1">
    <location>
        <begin position="133"/>
        <end position="156"/>
    </location>
</feature>
<dbReference type="Proteomes" id="UP000507470">
    <property type="component" value="Unassembled WGS sequence"/>
</dbReference>
<keyword evidence="4" id="KW-1185">Reference proteome</keyword>
<keyword evidence="2" id="KW-0812">Transmembrane</keyword>
<accession>A0A6J8EI76</accession>